<name>A0A9X0DHG3_9HELO</name>
<proteinExistence type="predicted"/>
<evidence type="ECO:0000313" key="3">
    <source>
        <dbReference type="Proteomes" id="UP001152300"/>
    </source>
</evidence>
<feature type="region of interest" description="Disordered" evidence="1">
    <location>
        <begin position="17"/>
        <end position="68"/>
    </location>
</feature>
<keyword evidence="3" id="KW-1185">Reference proteome</keyword>
<feature type="compositionally biased region" description="Basic residues" evidence="1">
    <location>
        <begin position="169"/>
        <end position="187"/>
    </location>
</feature>
<dbReference type="EMBL" id="JAPEIS010000010">
    <property type="protein sequence ID" value="KAJ8062625.1"/>
    <property type="molecule type" value="Genomic_DNA"/>
</dbReference>
<feature type="compositionally biased region" description="Basic and acidic residues" evidence="1">
    <location>
        <begin position="153"/>
        <end position="168"/>
    </location>
</feature>
<accession>A0A9X0DHG3</accession>
<feature type="compositionally biased region" description="Low complexity" evidence="1">
    <location>
        <begin position="37"/>
        <end position="50"/>
    </location>
</feature>
<dbReference type="AlphaFoldDB" id="A0A9X0DHG3"/>
<comment type="caution">
    <text evidence="2">The sequence shown here is derived from an EMBL/GenBank/DDBJ whole genome shotgun (WGS) entry which is preliminary data.</text>
</comment>
<protein>
    <submittedName>
        <fullName evidence="2">Uncharacterized protein</fullName>
    </submittedName>
</protein>
<feature type="region of interest" description="Disordered" evidence="1">
    <location>
        <begin position="153"/>
        <end position="187"/>
    </location>
</feature>
<sequence>MVGLKARVAFMVRGRLRGGDIDTPTTVPSPAGEAVLNENGGENDSGSGNRNENEKTKTKKSTTKKSTKEKIIAHFKQHSRWIKCEKFNHNEQEKGKGKRLSRPGKLSTLKLRINLFISKMRDVGVNALGWVGGLVVEFLVKVSELGERVRGRVGGGKEKMEEKGEEGKKGKKGKKFRFSRWSKGRVF</sequence>
<reference evidence="2" key="1">
    <citation type="submission" date="2022-11" db="EMBL/GenBank/DDBJ databases">
        <title>Genome Resource of Sclerotinia nivalis Strain SnTB1, a Plant Pathogen Isolated from American Ginseng.</title>
        <authorList>
            <person name="Fan S."/>
        </authorList>
    </citation>
    <scope>NUCLEOTIDE SEQUENCE</scope>
    <source>
        <strain evidence="2">SnTB1</strain>
    </source>
</reference>
<evidence type="ECO:0000313" key="2">
    <source>
        <dbReference type="EMBL" id="KAJ8062625.1"/>
    </source>
</evidence>
<dbReference type="Proteomes" id="UP001152300">
    <property type="component" value="Unassembled WGS sequence"/>
</dbReference>
<evidence type="ECO:0000256" key="1">
    <source>
        <dbReference type="SAM" id="MobiDB-lite"/>
    </source>
</evidence>
<organism evidence="2 3">
    <name type="scientific">Sclerotinia nivalis</name>
    <dbReference type="NCBI Taxonomy" id="352851"/>
    <lineage>
        <taxon>Eukaryota</taxon>
        <taxon>Fungi</taxon>
        <taxon>Dikarya</taxon>
        <taxon>Ascomycota</taxon>
        <taxon>Pezizomycotina</taxon>
        <taxon>Leotiomycetes</taxon>
        <taxon>Helotiales</taxon>
        <taxon>Sclerotiniaceae</taxon>
        <taxon>Sclerotinia</taxon>
    </lineage>
</organism>
<gene>
    <name evidence="2" type="ORF">OCU04_009148</name>
</gene>